<dbReference type="CDD" id="cd12164">
    <property type="entry name" value="GDH_like_2"/>
    <property type="match status" value="1"/>
</dbReference>
<dbReference type="SUPFAM" id="SSF51735">
    <property type="entry name" value="NAD(P)-binding Rossmann-fold domains"/>
    <property type="match status" value="1"/>
</dbReference>
<proteinExistence type="predicted"/>
<dbReference type="AlphaFoldDB" id="A0A076PXT8"/>
<gene>
    <name evidence="4" type="ORF">O987_22720</name>
</gene>
<protein>
    <submittedName>
        <fullName evidence="4">2-hydroxyacid dehydrogenase</fullName>
    </submittedName>
</protein>
<dbReference type="InterPro" id="IPR036291">
    <property type="entry name" value="NAD(P)-bd_dom_sf"/>
</dbReference>
<dbReference type="Gene3D" id="3.40.50.720">
    <property type="entry name" value="NAD(P)-binding Rossmann-like Domain"/>
    <property type="match status" value="2"/>
</dbReference>
<sequence length="309" mass="33126">MGILVNIHPSMGAPIVDALRAMAPDLRVWAHRDEAPAAEVETMLAWSLKPGVLPAYPKLKLLCAPSAGVDKLLAVPDLPAGLPVARTVDPQQHVEIAQYVVGTALRHTRELDLFARQQQAGDWLRRPVRASADCRVGILGLGEVGRFVAAAMQAVGYPVAGWSRSAKNIAGLTTHSGAQGLQQLLSGSDILVCALPLTPETRDLLNRRTLSLLPRGAYFINVGRGEQVVEDELLALLDEGHLAGAALDVLREEPPQPGNKVWGHAKAFVTPHIAAQASADTVARQCLENLRRLRAGEPLLNLVDVARGY</sequence>
<evidence type="ECO:0000259" key="3">
    <source>
        <dbReference type="Pfam" id="PF02826"/>
    </source>
</evidence>
<evidence type="ECO:0000256" key="2">
    <source>
        <dbReference type="ARBA" id="ARBA00023027"/>
    </source>
</evidence>
<feature type="domain" description="D-isomer specific 2-hydroxyacid dehydrogenase NAD-binding" evidence="3">
    <location>
        <begin position="102"/>
        <end position="274"/>
    </location>
</feature>
<evidence type="ECO:0000313" key="5">
    <source>
        <dbReference type="Proteomes" id="UP000028782"/>
    </source>
</evidence>
<dbReference type="EMBL" id="CP006704">
    <property type="protein sequence ID" value="AIJ48630.1"/>
    <property type="molecule type" value="Genomic_DNA"/>
</dbReference>
<dbReference type="PANTHER" id="PTHR43333">
    <property type="entry name" value="2-HACID_DH_C DOMAIN-CONTAINING PROTEIN"/>
    <property type="match status" value="1"/>
</dbReference>
<organism evidence="4 5">
    <name type="scientific">Comamonas testosteroni TK102</name>
    <dbReference type="NCBI Taxonomy" id="1392005"/>
    <lineage>
        <taxon>Bacteria</taxon>
        <taxon>Pseudomonadati</taxon>
        <taxon>Pseudomonadota</taxon>
        <taxon>Betaproteobacteria</taxon>
        <taxon>Burkholderiales</taxon>
        <taxon>Comamonadaceae</taxon>
        <taxon>Comamonas</taxon>
    </lineage>
</organism>
<name>A0A076PXT8_COMTE</name>
<reference evidence="4 5" key="1">
    <citation type="journal article" date="2014" name="Genome Announc.">
        <title>Complete Genome Sequence of Polychlorinated Biphenyl Degrader Comamonas testosteroni TK102 (NBRC 109938).</title>
        <authorList>
            <person name="Fukuda K."/>
            <person name="Hosoyama A."/>
            <person name="Tsuchikane K."/>
            <person name="Ohji S."/>
            <person name="Yamazoe A."/>
            <person name="Fujita N."/>
            <person name="Shintani M."/>
            <person name="Kimbara K."/>
        </authorList>
    </citation>
    <scope>NUCLEOTIDE SEQUENCE [LARGE SCALE GENOMIC DNA]</scope>
    <source>
        <strain evidence="4">TK102</strain>
    </source>
</reference>
<dbReference type="KEGG" id="ctes:O987_22720"/>
<dbReference type="HOGENOM" id="CLU_019796_1_0_4"/>
<dbReference type="InterPro" id="IPR006140">
    <property type="entry name" value="D-isomer_DH_NAD-bd"/>
</dbReference>
<evidence type="ECO:0000256" key="1">
    <source>
        <dbReference type="ARBA" id="ARBA00023002"/>
    </source>
</evidence>
<keyword evidence="2" id="KW-0520">NAD</keyword>
<dbReference type="PANTHER" id="PTHR43333:SF1">
    <property type="entry name" value="D-ISOMER SPECIFIC 2-HYDROXYACID DEHYDROGENASE NAD-BINDING DOMAIN-CONTAINING PROTEIN"/>
    <property type="match status" value="1"/>
</dbReference>
<keyword evidence="1" id="KW-0560">Oxidoreductase</keyword>
<dbReference type="GO" id="GO:0016491">
    <property type="term" value="F:oxidoreductase activity"/>
    <property type="evidence" value="ECO:0007669"/>
    <property type="project" value="UniProtKB-KW"/>
</dbReference>
<dbReference type="Proteomes" id="UP000028782">
    <property type="component" value="Chromosome"/>
</dbReference>
<dbReference type="Pfam" id="PF02826">
    <property type="entry name" value="2-Hacid_dh_C"/>
    <property type="match status" value="1"/>
</dbReference>
<evidence type="ECO:0000313" key="4">
    <source>
        <dbReference type="EMBL" id="AIJ48630.1"/>
    </source>
</evidence>
<dbReference type="GO" id="GO:0051287">
    <property type="term" value="F:NAD binding"/>
    <property type="evidence" value="ECO:0007669"/>
    <property type="project" value="InterPro"/>
</dbReference>
<accession>A0A076PXT8</accession>
<dbReference type="RefSeq" id="WP_003052189.1">
    <property type="nucleotide sequence ID" value="NZ_CP006704.1"/>
</dbReference>